<comment type="similarity">
    <text evidence="1">Belongs to the Gfo/Idh/MocA family.</text>
</comment>
<dbReference type="Pfam" id="PF01408">
    <property type="entry name" value="GFO_IDH_MocA"/>
    <property type="match status" value="1"/>
</dbReference>
<gene>
    <name evidence="5" type="ORF">QYF49_12840</name>
</gene>
<dbReference type="SUPFAM" id="SSF51735">
    <property type="entry name" value="NAD(P)-binding Rossmann-fold domains"/>
    <property type="match status" value="1"/>
</dbReference>
<proteinExistence type="inferred from homology"/>
<organism evidence="5 6">
    <name type="scientific">Fictibacillus terranigra</name>
    <dbReference type="NCBI Taxonomy" id="3058424"/>
    <lineage>
        <taxon>Bacteria</taxon>
        <taxon>Bacillati</taxon>
        <taxon>Bacillota</taxon>
        <taxon>Bacilli</taxon>
        <taxon>Bacillales</taxon>
        <taxon>Fictibacillaceae</taxon>
        <taxon>Fictibacillus</taxon>
    </lineage>
</organism>
<name>A0ABT8E7M4_9BACL</name>
<dbReference type="Gene3D" id="3.40.50.720">
    <property type="entry name" value="NAD(P)-binding Rossmann-like Domain"/>
    <property type="match status" value="1"/>
</dbReference>
<dbReference type="PANTHER" id="PTHR22604:SF105">
    <property type="entry name" value="TRANS-1,2-DIHYDROBENZENE-1,2-DIOL DEHYDROGENASE"/>
    <property type="match status" value="1"/>
</dbReference>
<evidence type="ECO:0000259" key="4">
    <source>
        <dbReference type="Pfam" id="PF22725"/>
    </source>
</evidence>
<dbReference type="InterPro" id="IPR000683">
    <property type="entry name" value="Gfo/Idh/MocA-like_OxRdtase_N"/>
</dbReference>
<dbReference type="SUPFAM" id="SSF55347">
    <property type="entry name" value="Glyceraldehyde-3-phosphate dehydrogenase-like, C-terminal domain"/>
    <property type="match status" value="1"/>
</dbReference>
<dbReference type="Gene3D" id="3.30.360.10">
    <property type="entry name" value="Dihydrodipicolinate Reductase, domain 2"/>
    <property type="match status" value="1"/>
</dbReference>
<dbReference type="Pfam" id="PF22725">
    <property type="entry name" value="GFO_IDH_MocA_C3"/>
    <property type="match status" value="1"/>
</dbReference>
<dbReference type="InterPro" id="IPR036291">
    <property type="entry name" value="NAD(P)-bd_dom_sf"/>
</dbReference>
<evidence type="ECO:0000313" key="6">
    <source>
        <dbReference type="Proteomes" id="UP001168694"/>
    </source>
</evidence>
<accession>A0ABT8E7M4</accession>
<dbReference type="PANTHER" id="PTHR22604">
    <property type="entry name" value="OXIDOREDUCTASES"/>
    <property type="match status" value="1"/>
</dbReference>
<dbReference type="RefSeq" id="WP_290399981.1">
    <property type="nucleotide sequence ID" value="NZ_JAUHLN010000002.1"/>
</dbReference>
<evidence type="ECO:0000313" key="5">
    <source>
        <dbReference type="EMBL" id="MDN4073891.1"/>
    </source>
</evidence>
<dbReference type="InterPro" id="IPR055170">
    <property type="entry name" value="GFO_IDH_MocA-like_dom"/>
</dbReference>
<protein>
    <submittedName>
        <fullName evidence="5">Gfo/Idh/MocA family oxidoreductase</fullName>
    </submittedName>
</protein>
<reference evidence="5" key="1">
    <citation type="submission" date="2023-06" db="EMBL/GenBank/DDBJ databases">
        <title>Draft Genome Sequences of Representative Paenibacillus Polymyxa, Bacillus cereus, Fictibacillus sp., and Brevibacillus agri Strains Isolated from Amazonian Dark Earth.</title>
        <authorList>
            <person name="Pellegrinetti T.A."/>
            <person name="Cunha I.C.M."/>
            <person name="Chaves M.G."/>
            <person name="Freitas A.S."/>
            <person name="Silva A.V.R."/>
            <person name="Tsai S.M."/>
            <person name="Mendes L.W."/>
        </authorList>
    </citation>
    <scope>NUCLEOTIDE SEQUENCE</scope>
    <source>
        <strain evidence="5">CENA-BCM004</strain>
    </source>
</reference>
<feature type="domain" description="Gfo/Idh/MocA-like oxidoreductase N-terminal" evidence="3">
    <location>
        <begin position="11"/>
        <end position="119"/>
    </location>
</feature>
<dbReference type="EMBL" id="JAUHLN010000002">
    <property type="protein sequence ID" value="MDN4073891.1"/>
    <property type="molecule type" value="Genomic_DNA"/>
</dbReference>
<sequence>MTQIKWGILSGANIAYDQLVPALRRSGHGFVTAVASKNKGKAERFQVPEIYERYDALLKVPYIDAVYIPLPNALHAEWAVKAMNHGKHVLLEKPAALTEAEMVAIKEAADKNDVVFMEAFMYQFHKQHERVKELLESEVIGEWRHVKAHFSWMLDNDEDIRLSRELGGGAMRDVGCYGIHAVTQIVGFRPANLSMTARIPSKYGVDITSTCVMADENGRTAEIFASMEMPFINRYEIIGSKGSITVDSSFRPDESSDGFGKVTVRDSNYHVILLERHSDDQYLNQVEHFHECILKNKQPAYNAAHSVDMARYLEKSYESLENNSILVNVG</sequence>
<evidence type="ECO:0000259" key="3">
    <source>
        <dbReference type="Pfam" id="PF01408"/>
    </source>
</evidence>
<comment type="caution">
    <text evidence="5">The sequence shown here is derived from an EMBL/GenBank/DDBJ whole genome shotgun (WGS) entry which is preliminary data.</text>
</comment>
<evidence type="ECO:0000256" key="2">
    <source>
        <dbReference type="ARBA" id="ARBA00023002"/>
    </source>
</evidence>
<dbReference type="Proteomes" id="UP001168694">
    <property type="component" value="Unassembled WGS sequence"/>
</dbReference>
<feature type="domain" description="GFO/IDH/MocA-like oxidoreductase" evidence="4">
    <location>
        <begin position="129"/>
        <end position="244"/>
    </location>
</feature>
<dbReference type="InterPro" id="IPR050984">
    <property type="entry name" value="Gfo/Idh/MocA_domain"/>
</dbReference>
<keyword evidence="2" id="KW-0560">Oxidoreductase</keyword>
<evidence type="ECO:0000256" key="1">
    <source>
        <dbReference type="ARBA" id="ARBA00010928"/>
    </source>
</evidence>
<keyword evidence="6" id="KW-1185">Reference proteome</keyword>